<evidence type="ECO:0000313" key="1">
    <source>
        <dbReference type="EMBL" id="SFT83493.1"/>
    </source>
</evidence>
<dbReference type="RefSeq" id="WP_093633877.1">
    <property type="nucleotide sequence ID" value="NZ_FPBH01000004.1"/>
</dbReference>
<dbReference type="Gene3D" id="3.40.50.11310">
    <property type="entry name" value="Bacterial phosphonate metabolism protein PhnH"/>
    <property type="match status" value="1"/>
</dbReference>
<gene>
    <name evidence="1" type="ORF">SAMN05192563_1004277</name>
</gene>
<dbReference type="InterPro" id="IPR038058">
    <property type="entry name" value="PhnH-like_sp"/>
</dbReference>
<evidence type="ECO:0000313" key="2">
    <source>
        <dbReference type="Proteomes" id="UP000198844"/>
    </source>
</evidence>
<dbReference type="SUPFAM" id="SSF159709">
    <property type="entry name" value="PhnH-like"/>
    <property type="match status" value="1"/>
</dbReference>
<dbReference type="NCBIfam" id="TIGR03292">
    <property type="entry name" value="PhnH_redo"/>
    <property type="match status" value="1"/>
</dbReference>
<proteinExistence type="predicted"/>
<protein>
    <submittedName>
        <fullName evidence="1">Alpha-D-ribose 1-methylphosphonate 5-triphosphate synthase subunit PhnH</fullName>
    </submittedName>
</protein>
<dbReference type="GO" id="GO:0019634">
    <property type="term" value="P:organic phosphonate metabolic process"/>
    <property type="evidence" value="ECO:0007669"/>
    <property type="project" value="InterPro"/>
</dbReference>
<accession>A0A1I7B8G8</accession>
<dbReference type="Proteomes" id="UP000198844">
    <property type="component" value="Unassembled WGS sequence"/>
</dbReference>
<name>A0A1I7B8G8_9BURK</name>
<dbReference type="InterPro" id="IPR008772">
    <property type="entry name" value="Phosphonate_metab_PhnH"/>
</dbReference>
<dbReference type="PIRSF" id="PIRSF020680">
    <property type="entry name" value="PhnH"/>
    <property type="match status" value="1"/>
</dbReference>
<dbReference type="AlphaFoldDB" id="A0A1I7B8G8"/>
<reference evidence="1 2" key="1">
    <citation type="submission" date="2016-10" db="EMBL/GenBank/DDBJ databases">
        <authorList>
            <person name="de Groot N.N."/>
        </authorList>
    </citation>
    <scope>NUCLEOTIDE SEQUENCE [LARGE SCALE GENOMIC DNA]</scope>
    <source>
        <strain evidence="1 2">LMG 27731</strain>
    </source>
</reference>
<dbReference type="OrthoDB" id="9814509at2"/>
<dbReference type="Pfam" id="PF05845">
    <property type="entry name" value="PhnH"/>
    <property type="match status" value="1"/>
</dbReference>
<sequence length="203" mass="21431">MSANLDSLDALVRGLEDPVHDTQACFRVLLDALARPGTIGVIDVAVDQAAARQWPEAAFAALLTIADYSTPIWLQEHDAALAQALRFHTGAPLTGKFSGAVLGYVTNTATLSSLDALALGTPETPQASITLFIRVEALEGGPLLTLSGPGIKSSLDIAPTGIPDRFWKQRKALEALAPCGVDCYLVCGRKIVGLPRTTNVEIK</sequence>
<dbReference type="EMBL" id="FPBH01000004">
    <property type="protein sequence ID" value="SFT83493.1"/>
    <property type="molecule type" value="Genomic_DNA"/>
</dbReference>
<organism evidence="1 2">
    <name type="scientific">Paraburkholderia aspalathi</name>
    <dbReference type="NCBI Taxonomy" id="1324617"/>
    <lineage>
        <taxon>Bacteria</taxon>
        <taxon>Pseudomonadati</taxon>
        <taxon>Pseudomonadota</taxon>
        <taxon>Betaproteobacteria</taxon>
        <taxon>Burkholderiales</taxon>
        <taxon>Burkholderiaceae</taxon>
        <taxon>Paraburkholderia</taxon>
    </lineage>
</organism>